<keyword evidence="4 8" id="KW-0812">Transmembrane</keyword>
<name>A0ABT4BU05_9FIRM</name>
<dbReference type="InterPro" id="IPR028362">
    <property type="entry name" value="AlgI"/>
</dbReference>
<keyword evidence="10" id="KW-1185">Reference proteome</keyword>
<evidence type="ECO:0000256" key="6">
    <source>
        <dbReference type="ARBA" id="ARBA00023136"/>
    </source>
</evidence>
<dbReference type="Pfam" id="PF03062">
    <property type="entry name" value="MBOAT"/>
    <property type="match status" value="1"/>
</dbReference>
<protein>
    <submittedName>
        <fullName evidence="9">MBOAT family protein</fullName>
    </submittedName>
</protein>
<dbReference type="PIRSF" id="PIRSF500217">
    <property type="entry name" value="AlgI"/>
    <property type="match status" value="1"/>
</dbReference>
<proteinExistence type="inferred from homology"/>
<keyword evidence="6 7" id="KW-0472">Membrane</keyword>
<dbReference type="Proteomes" id="UP001082703">
    <property type="component" value="Unassembled WGS sequence"/>
</dbReference>
<evidence type="ECO:0000313" key="10">
    <source>
        <dbReference type="Proteomes" id="UP001082703"/>
    </source>
</evidence>
<dbReference type="PANTHER" id="PTHR13285:SF18">
    <property type="entry name" value="PROTEIN-CYSTEINE N-PALMITOYLTRANSFERASE RASP"/>
    <property type="match status" value="1"/>
</dbReference>
<evidence type="ECO:0000256" key="1">
    <source>
        <dbReference type="ARBA" id="ARBA00004651"/>
    </source>
</evidence>
<feature type="transmembrane region" description="Helical" evidence="8">
    <location>
        <begin position="90"/>
        <end position="110"/>
    </location>
</feature>
<evidence type="ECO:0000313" key="9">
    <source>
        <dbReference type="EMBL" id="MCY1714381.1"/>
    </source>
</evidence>
<keyword evidence="7" id="KW-0012">Acyltransferase</keyword>
<dbReference type="EMBL" id="JAPOHA010000008">
    <property type="protein sequence ID" value="MCY1714381.1"/>
    <property type="molecule type" value="Genomic_DNA"/>
</dbReference>
<feature type="transmembrane region" description="Helical" evidence="8">
    <location>
        <begin position="286"/>
        <end position="303"/>
    </location>
</feature>
<gene>
    <name evidence="9" type="ORF">OUY18_08940</name>
</gene>
<evidence type="ECO:0000256" key="2">
    <source>
        <dbReference type="ARBA" id="ARBA00010323"/>
    </source>
</evidence>
<accession>A0ABT4BU05</accession>
<keyword evidence="3 7" id="KW-1003">Cell membrane</keyword>
<comment type="caution">
    <text evidence="9">The sequence shown here is derived from an EMBL/GenBank/DDBJ whole genome shotgun (WGS) entry which is preliminary data.</text>
</comment>
<feature type="transmembrane region" description="Helical" evidence="8">
    <location>
        <begin position="435"/>
        <end position="454"/>
    </location>
</feature>
<dbReference type="InterPro" id="IPR004299">
    <property type="entry name" value="MBOAT_fam"/>
</dbReference>
<dbReference type="InterPro" id="IPR051085">
    <property type="entry name" value="MB_O-acyltransferase"/>
</dbReference>
<keyword evidence="7" id="KW-0808">Transferase</keyword>
<evidence type="ECO:0000256" key="5">
    <source>
        <dbReference type="ARBA" id="ARBA00022989"/>
    </source>
</evidence>
<evidence type="ECO:0000256" key="7">
    <source>
        <dbReference type="PIRNR" id="PIRNR016636"/>
    </source>
</evidence>
<evidence type="ECO:0000256" key="8">
    <source>
        <dbReference type="SAM" id="Phobius"/>
    </source>
</evidence>
<dbReference type="RefSeq" id="WP_268058433.1">
    <property type="nucleotide sequence ID" value="NZ_JAPOHA010000008.1"/>
</dbReference>
<evidence type="ECO:0000256" key="3">
    <source>
        <dbReference type="ARBA" id="ARBA00022475"/>
    </source>
</evidence>
<feature type="transmembrane region" description="Helical" evidence="8">
    <location>
        <begin position="346"/>
        <end position="365"/>
    </location>
</feature>
<sequence>MISPQYRWIWLLVISFFFYMCSSPVYVVFLLASILVTYFSGVLIGKVNHGSGSKTRKKAIAALSLVINIGVLITFKYLKFFSDLLSFAGINAIAGEYRFILPIGISFYTFQSLSYTLDVYRGDVEPEYHLGKYALFVSFFPTLISGPIQKSKDFLKKIDEVHSFDYDRVRRGILLMLWGYFEKMVVADRLGVLVNTVFNNPAQYHGLDSILAVLFYTFQIYCDFAGYSNISLGVAETLGFHLSANFQQPYFSKSIQEFWRRWHISLGTWFRDYLYFPLGGSRCSKLRHYLNLLIVFTVCGLWHGASLTFLFWGILHGFYQIVGLLLKPVKREVQDRLGFQNSSRGYTMLQTAATFVLVSFAWVFFRADTMENAFLMIGNMFQFDRSSLWDGSIFNLGLTQPEFIAAILGIFIVILVDILTTHLDLRNVLIGSNTMVRWTVYLAAVLILIIFGTYGSEYSAQSFIYFQF</sequence>
<comment type="similarity">
    <text evidence="2 7">Belongs to the membrane-bound acyltransferase family.</text>
</comment>
<dbReference type="InterPro" id="IPR024194">
    <property type="entry name" value="Ac/AlaTfrase_AlgI/DltB"/>
</dbReference>
<comment type="subcellular location">
    <subcellularLocation>
        <location evidence="1">Cell membrane</location>
        <topology evidence="1">Multi-pass membrane protein</topology>
    </subcellularLocation>
</comment>
<organism evidence="9 10">
    <name type="scientific">Caproiciproducens galactitolivorans</name>
    <dbReference type="NCBI Taxonomy" id="642589"/>
    <lineage>
        <taxon>Bacteria</taxon>
        <taxon>Bacillati</taxon>
        <taxon>Bacillota</taxon>
        <taxon>Clostridia</taxon>
        <taxon>Eubacteriales</taxon>
        <taxon>Acutalibacteraceae</taxon>
        <taxon>Caproiciproducens</taxon>
    </lineage>
</organism>
<feature type="transmembrane region" description="Helical" evidence="8">
    <location>
        <begin position="403"/>
        <end position="423"/>
    </location>
</feature>
<dbReference type="PIRSF" id="PIRSF016636">
    <property type="entry name" value="AlgI_DltB"/>
    <property type="match status" value="1"/>
</dbReference>
<feature type="transmembrane region" description="Helical" evidence="8">
    <location>
        <begin position="9"/>
        <end position="39"/>
    </location>
</feature>
<feature type="transmembrane region" description="Helical" evidence="8">
    <location>
        <begin position="59"/>
        <end position="78"/>
    </location>
</feature>
<evidence type="ECO:0000256" key="4">
    <source>
        <dbReference type="ARBA" id="ARBA00022692"/>
    </source>
</evidence>
<reference evidence="9 10" key="1">
    <citation type="submission" date="2022-11" db="EMBL/GenBank/DDBJ databases">
        <authorList>
            <person name="Caiyu Z."/>
        </authorList>
    </citation>
    <scope>NUCLEOTIDE SEQUENCE [LARGE SCALE GENOMIC DNA]</scope>
    <source>
        <strain evidence="9 10">YR-4</strain>
    </source>
</reference>
<keyword evidence="5 8" id="KW-1133">Transmembrane helix</keyword>
<feature type="transmembrane region" description="Helical" evidence="8">
    <location>
        <begin position="130"/>
        <end position="148"/>
    </location>
</feature>
<dbReference type="PANTHER" id="PTHR13285">
    <property type="entry name" value="ACYLTRANSFERASE"/>
    <property type="match status" value="1"/>
</dbReference>